<name>A0A150SRH1_SORCE</name>
<proteinExistence type="predicted"/>
<accession>A0A150SRH1</accession>
<dbReference type="Proteomes" id="UP000075635">
    <property type="component" value="Unassembled WGS sequence"/>
</dbReference>
<sequence length="217" mass="20516">MTVVGALVALPGCGDDDGSGGNGTTGTTTASGTGGGTGGDGGTGEGGSGQGGGDGGGGSAPDVSCTTYCAALMANCTGDAAQYKNEASCEAFCADLPEGAAGDTSGNSLACRAYHATAAATDPDTHCIHAGPAGAGGCGTAAEAFCSVAPAACPDVFADMAACDTAAADFDAEEPYTGPDSMGDTLACRLYHLTEATVDPTTHCPHIGADSPVCAAP</sequence>
<evidence type="ECO:0000256" key="1">
    <source>
        <dbReference type="SAM" id="MobiDB-lite"/>
    </source>
</evidence>
<feature type="region of interest" description="Disordered" evidence="1">
    <location>
        <begin position="17"/>
        <end position="56"/>
    </location>
</feature>
<dbReference type="AlphaFoldDB" id="A0A150SRH1"/>
<evidence type="ECO:0000313" key="2">
    <source>
        <dbReference type="EMBL" id="KYF95029.1"/>
    </source>
</evidence>
<organism evidence="2 3">
    <name type="scientific">Sorangium cellulosum</name>
    <name type="common">Polyangium cellulosum</name>
    <dbReference type="NCBI Taxonomy" id="56"/>
    <lineage>
        <taxon>Bacteria</taxon>
        <taxon>Pseudomonadati</taxon>
        <taxon>Myxococcota</taxon>
        <taxon>Polyangia</taxon>
        <taxon>Polyangiales</taxon>
        <taxon>Polyangiaceae</taxon>
        <taxon>Sorangium</taxon>
    </lineage>
</organism>
<comment type="caution">
    <text evidence="2">The sequence shown here is derived from an EMBL/GenBank/DDBJ whole genome shotgun (WGS) entry which is preliminary data.</text>
</comment>
<reference evidence="2 3" key="1">
    <citation type="submission" date="2014-02" db="EMBL/GenBank/DDBJ databases">
        <title>The small core and large imbalanced accessory genome model reveals a collaborative survival strategy of Sorangium cellulosum strains in nature.</title>
        <authorList>
            <person name="Han K."/>
            <person name="Peng R."/>
            <person name="Blom J."/>
            <person name="Li Y.-Z."/>
        </authorList>
    </citation>
    <scope>NUCLEOTIDE SEQUENCE [LARGE SCALE GENOMIC DNA]</scope>
    <source>
        <strain evidence="2 3">So0011-07</strain>
    </source>
</reference>
<protein>
    <submittedName>
        <fullName evidence="2">Uncharacterized protein</fullName>
    </submittedName>
</protein>
<feature type="compositionally biased region" description="Gly residues" evidence="1">
    <location>
        <begin position="32"/>
        <end position="56"/>
    </location>
</feature>
<gene>
    <name evidence="2" type="ORF">BE17_27830</name>
</gene>
<dbReference type="EMBL" id="JEMB01000679">
    <property type="protein sequence ID" value="KYF95029.1"/>
    <property type="molecule type" value="Genomic_DNA"/>
</dbReference>
<evidence type="ECO:0000313" key="3">
    <source>
        <dbReference type="Proteomes" id="UP000075635"/>
    </source>
</evidence>